<feature type="compositionally biased region" description="Low complexity" evidence="7">
    <location>
        <begin position="373"/>
        <end position="385"/>
    </location>
</feature>
<evidence type="ECO:0008006" key="12">
    <source>
        <dbReference type="Google" id="ProtNLM"/>
    </source>
</evidence>
<comment type="subcellular location">
    <subcellularLocation>
        <location evidence="1">Cytoplasm</location>
    </subcellularLocation>
</comment>
<dbReference type="SUPFAM" id="SSF50978">
    <property type="entry name" value="WD40 repeat-like"/>
    <property type="match status" value="1"/>
</dbReference>
<keyword evidence="5" id="KW-0677">Repeat</keyword>
<dbReference type="InterPro" id="IPR016024">
    <property type="entry name" value="ARM-type_fold"/>
</dbReference>
<feature type="repeat" description="WD" evidence="6">
    <location>
        <begin position="36"/>
        <end position="68"/>
    </location>
</feature>
<reference evidence="10 11" key="1">
    <citation type="journal article" date="2022" name="Allergy">
        <title>Genome assembly and annotation of Periplaneta americana reveal a comprehensive cockroach allergen profile.</title>
        <authorList>
            <person name="Wang L."/>
            <person name="Xiong Q."/>
            <person name="Saelim N."/>
            <person name="Wang L."/>
            <person name="Nong W."/>
            <person name="Wan A.T."/>
            <person name="Shi M."/>
            <person name="Liu X."/>
            <person name="Cao Q."/>
            <person name="Hui J.H.L."/>
            <person name="Sookrung N."/>
            <person name="Leung T.F."/>
            <person name="Tungtrongchitr A."/>
            <person name="Tsui S.K.W."/>
        </authorList>
    </citation>
    <scope>NUCLEOTIDE SEQUENCE [LARGE SCALE GENOMIC DNA]</scope>
    <source>
        <strain evidence="10">PWHHKU_190912</strain>
    </source>
</reference>
<comment type="caution">
    <text evidence="10">The sequence shown here is derived from an EMBL/GenBank/DDBJ whole genome shotgun (WGS) entry which is preliminary data.</text>
</comment>
<evidence type="ECO:0000256" key="3">
    <source>
        <dbReference type="ARBA" id="ARBA00022490"/>
    </source>
</evidence>
<evidence type="ECO:0000256" key="1">
    <source>
        <dbReference type="ARBA" id="ARBA00004496"/>
    </source>
</evidence>
<evidence type="ECO:0000256" key="6">
    <source>
        <dbReference type="PROSITE-ProRule" id="PRU00221"/>
    </source>
</evidence>
<dbReference type="InterPro" id="IPR038122">
    <property type="entry name" value="PFU_sf"/>
</dbReference>
<dbReference type="PROSITE" id="PS50294">
    <property type="entry name" value="WD_REPEATS_REGION"/>
    <property type="match status" value="2"/>
</dbReference>
<protein>
    <recommendedName>
        <fullName evidence="12">Phospholipase A-2-activating protein</fullName>
    </recommendedName>
</protein>
<dbReference type="InterPro" id="IPR011989">
    <property type="entry name" value="ARM-like"/>
</dbReference>
<dbReference type="Gene3D" id="2.130.10.10">
    <property type="entry name" value="YVTN repeat-like/Quinoprotein amine dehydrogenase"/>
    <property type="match status" value="1"/>
</dbReference>
<evidence type="ECO:0000313" key="11">
    <source>
        <dbReference type="Proteomes" id="UP001148838"/>
    </source>
</evidence>
<dbReference type="Proteomes" id="UP001148838">
    <property type="component" value="Unassembled WGS sequence"/>
</dbReference>
<feature type="region of interest" description="Disordered" evidence="7">
    <location>
        <begin position="372"/>
        <end position="397"/>
    </location>
</feature>
<dbReference type="InterPro" id="IPR015155">
    <property type="entry name" value="PFU"/>
</dbReference>
<dbReference type="PROSITE" id="PS50082">
    <property type="entry name" value="WD_REPEATS_2"/>
    <property type="match status" value="3"/>
</dbReference>
<dbReference type="Gene3D" id="1.25.10.10">
    <property type="entry name" value="Leucine-rich Repeat Variant"/>
    <property type="match status" value="1"/>
</dbReference>
<dbReference type="EMBL" id="JAJSOF020000023">
    <property type="protein sequence ID" value="KAJ4435996.1"/>
    <property type="molecule type" value="Genomic_DNA"/>
</dbReference>
<feature type="domain" description="PUL" evidence="9">
    <location>
        <begin position="428"/>
        <end position="692"/>
    </location>
</feature>
<accession>A0ABQ8SQH2</accession>
<evidence type="ECO:0000256" key="5">
    <source>
        <dbReference type="ARBA" id="ARBA00022737"/>
    </source>
</evidence>
<evidence type="ECO:0000313" key="10">
    <source>
        <dbReference type="EMBL" id="KAJ4435996.1"/>
    </source>
</evidence>
<proteinExistence type="inferred from homology"/>
<dbReference type="Gene3D" id="3.10.20.870">
    <property type="entry name" value="PFU (PLAA family ubiquitin binding), C-terminal domain"/>
    <property type="match status" value="1"/>
</dbReference>
<dbReference type="PANTHER" id="PTHR19849">
    <property type="entry name" value="PHOSPHOLIPASE A-2-ACTIVATING PROTEIN"/>
    <property type="match status" value="1"/>
</dbReference>
<evidence type="ECO:0000259" key="8">
    <source>
        <dbReference type="PROSITE" id="PS51394"/>
    </source>
</evidence>
<dbReference type="InterPro" id="IPR036322">
    <property type="entry name" value="WD40_repeat_dom_sf"/>
</dbReference>
<comment type="similarity">
    <text evidence="2">Belongs to the WD repeat PLAP family.</text>
</comment>
<keyword evidence="3" id="KW-0963">Cytoplasm</keyword>
<dbReference type="Pfam" id="PF08324">
    <property type="entry name" value="PUL"/>
    <property type="match status" value="1"/>
</dbReference>
<dbReference type="SUPFAM" id="SSF48371">
    <property type="entry name" value="ARM repeat"/>
    <property type="match status" value="1"/>
</dbReference>
<organism evidence="10 11">
    <name type="scientific">Periplaneta americana</name>
    <name type="common">American cockroach</name>
    <name type="synonym">Blatta americana</name>
    <dbReference type="NCBI Taxonomy" id="6978"/>
    <lineage>
        <taxon>Eukaryota</taxon>
        <taxon>Metazoa</taxon>
        <taxon>Ecdysozoa</taxon>
        <taxon>Arthropoda</taxon>
        <taxon>Hexapoda</taxon>
        <taxon>Insecta</taxon>
        <taxon>Pterygota</taxon>
        <taxon>Neoptera</taxon>
        <taxon>Polyneoptera</taxon>
        <taxon>Dictyoptera</taxon>
        <taxon>Blattodea</taxon>
        <taxon>Blattoidea</taxon>
        <taxon>Blattidae</taxon>
        <taxon>Blattinae</taxon>
        <taxon>Periplaneta</taxon>
    </lineage>
</organism>
<dbReference type="CDD" id="cd00200">
    <property type="entry name" value="WD40"/>
    <property type="match status" value="1"/>
</dbReference>
<evidence type="ECO:0000256" key="2">
    <source>
        <dbReference type="ARBA" id="ARBA00008495"/>
    </source>
</evidence>
<dbReference type="PANTHER" id="PTHR19849:SF0">
    <property type="entry name" value="PHOSPHOLIPASE A-2-ACTIVATING PROTEIN"/>
    <property type="match status" value="1"/>
</dbReference>
<dbReference type="InterPro" id="IPR013535">
    <property type="entry name" value="PUL_dom"/>
</dbReference>
<feature type="non-terminal residue" evidence="10">
    <location>
        <position position="1"/>
    </location>
</feature>
<dbReference type="SMART" id="SM00320">
    <property type="entry name" value="WD40"/>
    <property type="match status" value="4"/>
</dbReference>
<evidence type="ECO:0000259" key="9">
    <source>
        <dbReference type="PROSITE" id="PS51396"/>
    </source>
</evidence>
<gene>
    <name evidence="10" type="ORF">ANN_18620</name>
</gene>
<evidence type="ECO:0000256" key="7">
    <source>
        <dbReference type="SAM" id="MobiDB-lite"/>
    </source>
</evidence>
<dbReference type="InterPro" id="IPR020472">
    <property type="entry name" value="WD40_PAC1"/>
</dbReference>
<dbReference type="InterPro" id="IPR001680">
    <property type="entry name" value="WD40_rpt"/>
</dbReference>
<dbReference type="PROSITE" id="PS51396">
    <property type="entry name" value="PUL"/>
    <property type="match status" value="1"/>
</dbReference>
<sequence length="695" mass="75218">CNLSPGAEKGTVLSASWDATARLWKTNGSTNAIVTLTGHQAAVWSVIQLQTLGDIVTGSADKTIKIWSKDGLIRSTLTGHTDCVRGLTATSGNEFLSCANDATIRHWNASTGTCLSTFYGHSNYIYSISVFPGAGVNNFVTSGEDRTVRIWQNGECLQSLTLPAQSVWSVTYLKNGDIVTGSSDGIVRVFSADPSRQADPALQQQFSEEVSNTSVAAQQEIGGVKISDLPGKEALYEPGRTDGQTKLIRDGTKVYCYNWSAANNEWVKVGDVLGASGGTQSTSGKQLYNGKEYDYVFSVDIEDGKPPLKLPYNTDEDPWFAAQKFIHDNNLSQLFLDQVANFIVNNSKANVPLGPKTSSEFCDPFTGGNRYIPSGSSNSASSPGNTGDPFTGGSRYVPAYNSEQRANGMTVSSTSVSSTASDNCPLKPYFPQKTYLRFDQANLSVILEKLIEFNRKTGDGSHKVEESNLEGVVKLAEADAIANPIYMQVLKQLLEWPQDIVFPVLDVTRLAIRNAAINSDLCSGQMGDQLISRMQCFLQSGSLTANQMLSLRILCNMLSHPDGEALALRYKDFLLTVTHDLTPPFNKQMQVALSTLLLNLAVAFNRTQDSIGRLQAVSALCVVLPRLSDPEALFRGLVALGTLIWDADTLQDKSELIASVNSSKEFTELLNKLSAGSSMDKVTQCAAQVSALMQV</sequence>
<feature type="repeat" description="WD" evidence="6">
    <location>
        <begin position="118"/>
        <end position="152"/>
    </location>
</feature>
<name>A0ABQ8SQH2_PERAM</name>
<keyword evidence="11" id="KW-1185">Reference proteome</keyword>
<evidence type="ECO:0000256" key="4">
    <source>
        <dbReference type="ARBA" id="ARBA00022574"/>
    </source>
</evidence>
<keyword evidence="4 6" id="KW-0853">WD repeat</keyword>
<dbReference type="Pfam" id="PF09070">
    <property type="entry name" value="PFU"/>
    <property type="match status" value="1"/>
</dbReference>
<dbReference type="PROSITE" id="PS51394">
    <property type="entry name" value="PFU"/>
    <property type="match status" value="1"/>
</dbReference>
<feature type="domain" description="PFU" evidence="8">
    <location>
        <begin position="258"/>
        <end position="357"/>
    </location>
</feature>
<dbReference type="InterPro" id="IPR015943">
    <property type="entry name" value="WD40/YVTN_repeat-like_dom_sf"/>
</dbReference>
<dbReference type="PRINTS" id="PR00320">
    <property type="entry name" value="GPROTEINBRPT"/>
</dbReference>
<feature type="repeat" description="WD" evidence="6">
    <location>
        <begin position="77"/>
        <end position="117"/>
    </location>
</feature>
<dbReference type="Pfam" id="PF00400">
    <property type="entry name" value="WD40"/>
    <property type="match status" value="4"/>
</dbReference>